<dbReference type="GO" id="GO:0005737">
    <property type="term" value="C:cytoplasm"/>
    <property type="evidence" value="ECO:0007669"/>
    <property type="project" value="UniProtKB-SubCell"/>
</dbReference>
<accession>A0A8D8MFT7</accession>
<keyword evidence="11" id="KW-0732">Signal</keyword>
<evidence type="ECO:0000256" key="7">
    <source>
        <dbReference type="ARBA" id="ARBA00022801"/>
    </source>
</evidence>
<dbReference type="EMBL" id="HBUF01055675">
    <property type="protein sequence ID" value="CAG6623762.1"/>
    <property type="molecule type" value="Transcribed_RNA"/>
</dbReference>
<comment type="similarity">
    <text evidence="3">Belongs to the PPase family.</text>
</comment>
<reference evidence="12" key="1">
    <citation type="submission" date="2021-05" db="EMBL/GenBank/DDBJ databases">
        <authorList>
            <person name="Alioto T."/>
            <person name="Alioto T."/>
            <person name="Gomez Garrido J."/>
        </authorList>
    </citation>
    <scope>NUCLEOTIDE SEQUENCE</scope>
</reference>
<dbReference type="GO" id="GO:0006796">
    <property type="term" value="P:phosphate-containing compound metabolic process"/>
    <property type="evidence" value="ECO:0007669"/>
    <property type="project" value="InterPro"/>
</dbReference>
<comment type="subcellular location">
    <subcellularLocation>
        <location evidence="2">Cytoplasm</location>
    </subcellularLocation>
</comment>
<keyword evidence="8" id="KW-0460">Magnesium</keyword>
<organism evidence="12">
    <name type="scientific">Cacopsylla melanoneura</name>
    <dbReference type="NCBI Taxonomy" id="428564"/>
    <lineage>
        <taxon>Eukaryota</taxon>
        <taxon>Metazoa</taxon>
        <taxon>Ecdysozoa</taxon>
        <taxon>Arthropoda</taxon>
        <taxon>Hexapoda</taxon>
        <taxon>Insecta</taxon>
        <taxon>Pterygota</taxon>
        <taxon>Neoptera</taxon>
        <taxon>Paraneoptera</taxon>
        <taxon>Hemiptera</taxon>
        <taxon>Sternorrhyncha</taxon>
        <taxon>Psylloidea</taxon>
        <taxon>Psyllidae</taxon>
        <taxon>Psyllinae</taxon>
        <taxon>Cacopsylla</taxon>
    </lineage>
</organism>
<comment type="cofactor">
    <cofactor evidence="1">
        <name>Mg(2+)</name>
        <dbReference type="ChEBI" id="CHEBI:18420"/>
    </cofactor>
</comment>
<keyword evidence="6" id="KW-0479">Metal-binding</keyword>
<evidence type="ECO:0000256" key="9">
    <source>
        <dbReference type="ARBA" id="ARBA00032535"/>
    </source>
</evidence>
<dbReference type="InterPro" id="IPR008162">
    <property type="entry name" value="Pyrophosphatase"/>
</dbReference>
<dbReference type="EC" id="3.6.1.1" evidence="4"/>
<dbReference type="PROSITE" id="PS00387">
    <property type="entry name" value="PPASE"/>
    <property type="match status" value="1"/>
</dbReference>
<sequence length="370" mass="41295">MDLLFMTFLLGTSVGAVLAQHGGEHLQRWKRNVDTVTVTKAAVTAAAVTKAAVTKAAVTAAAVTKAAVTEEDDESNKTMVERMQIKTVEKGIPNTADYRLYFRSKQGYISPMHDVPLYSNFYTKVCNMIVEIPRWTNAKMQINLREPLNPIKQDIKHGLLRYVPNVFPHHGYIGNYGALPQTWENPLEADPNTGRKGDGDPIDVLEIGERIAQRGEIIQVKVLGVLGLIDEEETDWKIIAINVHDPNAARLNDIGDVEAFFPGYLNATSEWLKHYKIPDRKPANTLAFNGEPKNREFALSVIDGCHQQWIKLMLGKIKVFGISIKNTVIGAGGLWPFTMAEREVNKRAFKTGTPAPIDRQVEKSHFILPK</sequence>
<dbReference type="EMBL" id="HBUF01055677">
    <property type="protein sequence ID" value="CAG6623764.1"/>
    <property type="molecule type" value="Transcribed_RNA"/>
</dbReference>
<name>A0A8D8MFT7_9HEMI</name>
<feature type="signal peptide" evidence="11">
    <location>
        <begin position="1"/>
        <end position="19"/>
    </location>
</feature>
<evidence type="ECO:0000256" key="11">
    <source>
        <dbReference type="SAM" id="SignalP"/>
    </source>
</evidence>
<dbReference type="EMBL" id="HBUF01055676">
    <property type="protein sequence ID" value="CAG6623763.1"/>
    <property type="molecule type" value="Transcribed_RNA"/>
</dbReference>
<dbReference type="Pfam" id="PF00719">
    <property type="entry name" value="Pyrophosphatase"/>
    <property type="match status" value="1"/>
</dbReference>
<dbReference type="PANTHER" id="PTHR10286">
    <property type="entry name" value="INORGANIC PYROPHOSPHATASE"/>
    <property type="match status" value="1"/>
</dbReference>
<evidence type="ECO:0000256" key="10">
    <source>
        <dbReference type="ARBA" id="ARBA00040300"/>
    </source>
</evidence>
<dbReference type="GO" id="GO:0004427">
    <property type="term" value="F:inorganic diphosphate phosphatase activity"/>
    <property type="evidence" value="ECO:0007669"/>
    <property type="project" value="UniProtKB-EC"/>
</dbReference>
<dbReference type="CDD" id="cd00412">
    <property type="entry name" value="pyrophosphatase"/>
    <property type="match status" value="1"/>
</dbReference>
<proteinExistence type="inferred from homology"/>
<dbReference type="EMBL" id="HBUF01579955">
    <property type="protein sequence ID" value="CAG6769780.1"/>
    <property type="molecule type" value="Transcribed_RNA"/>
</dbReference>
<protein>
    <recommendedName>
        <fullName evidence="10">Inorganic pyrophosphatase</fullName>
        <ecNumber evidence="4">3.6.1.1</ecNumber>
    </recommendedName>
    <alternativeName>
        <fullName evidence="9">Pyrophosphate phospho-hydrolase</fullName>
    </alternativeName>
</protein>
<dbReference type="GO" id="GO:0000287">
    <property type="term" value="F:magnesium ion binding"/>
    <property type="evidence" value="ECO:0007669"/>
    <property type="project" value="InterPro"/>
</dbReference>
<evidence type="ECO:0000256" key="8">
    <source>
        <dbReference type="ARBA" id="ARBA00022842"/>
    </source>
</evidence>
<evidence type="ECO:0000256" key="1">
    <source>
        <dbReference type="ARBA" id="ARBA00001946"/>
    </source>
</evidence>
<evidence type="ECO:0000256" key="5">
    <source>
        <dbReference type="ARBA" id="ARBA00022490"/>
    </source>
</evidence>
<evidence type="ECO:0000256" key="2">
    <source>
        <dbReference type="ARBA" id="ARBA00004496"/>
    </source>
</evidence>
<dbReference type="AlphaFoldDB" id="A0A8D8MFT7"/>
<evidence type="ECO:0000256" key="3">
    <source>
        <dbReference type="ARBA" id="ARBA00006220"/>
    </source>
</evidence>
<dbReference type="EMBL" id="HBUF01579956">
    <property type="protein sequence ID" value="CAG6769781.1"/>
    <property type="molecule type" value="Transcribed_RNA"/>
</dbReference>
<dbReference type="Gene3D" id="3.90.80.10">
    <property type="entry name" value="Inorganic pyrophosphatase"/>
    <property type="match status" value="1"/>
</dbReference>
<dbReference type="FunFam" id="3.90.80.10:FF:000004">
    <property type="entry name" value="Inorganic pyrophosphatase"/>
    <property type="match status" value="1"/>
</dbReference>
<dbReference type="SUPFAM" id="SSF50324">
    <property type="entry name" value="Inorganic pyrophosphatase"/>
    <property type="match status" value="1"/>
</dbReference>
<feature type="chain" id="PRO_5033955832" description="Inorganic pyrophosphatase" evidence="11">
    <location>
        <begin position="20"/>
        <end position="370"/>
    </location>
</feature>
<evidence type="ECO:0000256" key="6">
    <source>
        <dbReference type="ARBA" id="ARBA00022723"/>
    </source>
</evidence>
<dbReference type="InterPro" id="IPR036649">
    <property type="entry name" value="Pyrophosphatase_sf"/>
</dbReference>
<keyword evidence="5" id="KW-0963">Cytoplasm</keyword>
<keyword evidence="7" id="KW-0378">Hydrolase</keyword>
<evidence type="ECO:0000313" key="12">
    <source>
        <dbReference type="EMBL" id="CAG6623763.1"/>
    </source>
</evidence>
<evidence type="ECO:0000256" key="4">
    <source>
        <dbReference type="ARBA" id="ARBA00012146"/>
    </source>
</evidence>